<proteinExistence type="predicted"/>
<reference evidence="1 2" key="1">
    <citation type="submission" date="2023-12" db="EMBL/GenBank/DDBJ databases">
        <title>Novel species of the genus Arcicella isolated from rivers.</title>
        <authorList>
            <person name="Lu H."/>
        </authorList>
    </citation>
    <scope>NUCLEOTIDE SEQUENCE [LARGE SCALE GENOMIC DNA]</scope>
    <source>
        <strain evidence="1 2">DC25W</strain>
    </source>
</reference>
<dbReference type="Proteomes" id="UP001302222">
    <property type="component" value="Unassembled WGS sequence"/>
</dbReference>
<dbReference type="EMBL" id="JAYGIM010000014">
    <property type="protein sequence ID" value="MEA5428522.1"/>
    <property type="molecule type" value="Genomic_DNA"/>
</dbReference>
<evidence type="ECO:0000313" key="2">
    <source>
        <dbReference type="Proteomes" id="UP001302222"/>
    </source>
</evidence>
<dbReference type="RefSeq" id="WP_323260932.1">
    <property type="nucleotide sequence ID" value="NZ_JAYGIM010000014.1"/>
</dbReference>
<evidence type="ECO:0000313" key="1">
    <source>
        <dbReference type="EMBL" id="MEA5428522.1"/>
    </source>
</evidence>
<evidence type="ECO:0008006" key="3">
    <source>
        <dbReference type="Google" id="ProtNLM"/>
    </source>
</evidence>
<organism evidence="1 2">
    <name type="scientific">Arcicella lustrica</name>
    <dbReference type="NCBI Taxonomy" id="2984196"/>
    <lineage>
        <taxon>Bacteria</taxon>
        <taxon>Pseudomonadati</taxon>
        <taxon>Bacteroidota</taxon>
        <taxon>Cytophagia</taxon>
        <taxon>Cytophagales</taxon>
        <taxon>Flectobacillaceae</taxon>
        <taxon>Arcicella</taxon>
    </lineage>
</organism>
<gene>
    <name evidence="1" type="ORF">VB798_18170</name>
</gene>
<protein>
    <recommendedName>
        <fullName evidence="3">DUF4252 domain-containing protein</fullName>
    </recommendedName>
</protein>
<accession>A0ABU5SMW0</accession>
<keyword evidence="2" id="KW-1185">Reference proteome</keyword>
<comment type="caution">
    <text evidence="1">The sequence shown here is derived from an EMBL/GenBank/DDBJ whole genome shotgun (WGS) entry which is preliminary data.</text>
</comment>
<name>A0ABU5SMW0_9BACT</name>
<sequence>MKSFITLFILTLLNINSIEQKRFEEVQKISIQEAELILGQQASLKEQTSGIKNEVNFFKSTFVANEIDAQTNKLGHLYYTYETYKNAKEANKLIQSFMQSNQNHHGFERLKDFGDEAFIITDQTNFITFISTKANKMIRLKVNKVTSKTSMLALKRIANKLMNTV</sequence>